<name>A0A166DS40_9AGAM</name>
<dbReference type="AlphaFoldDB" id="A0A166DS40"/>
<evidence type="ECO:0000313" key="3">
    <source>
        <dbReference type="Proteomes" id="UP000076532"/>
    </source>
</evidence>
<keyword evidence="3" id="KW-1185">Reference proteome</keyword>
<accession>A0A166DS40</accession>
<organism evidence="2 3">
    <name type="scientific">Athelia psychrophila</name>
    <dbReference type="NCBI Taxonomy" id="1759441"/>
    <lineage>
        <taxon>Eukaryota</taxon>
        <taxon>Fungi</taxon>
        <taxon>Dikarya</taxon>
        <taxon>Basidiomycota</taxon>
        <taxon>Agaricomycotina</taxon>
        <taxon>Agaricomycetes</taxon>
        <taxon>Agaricomycetidae</taxon>
        <taxon>Atheliales</taxon>
        <taxon>Atheliaceae</taxon>
        <taxon>Athelia</taxon>
    </lineage>
</organism>
<proteinExistence type="predicted"/>
<evidence type="ECO:0000256" key="1">
    <source>
        <dbReference type="SAM" id="MobiDB-lite"/>
    </source>
</evidence>
<sequence>MAHSASSPPTRACWSADRPSAHPRPCPRLGSRSGGSARGRSASRRRLDAALGFLRYHNLIAIWCGAGHGRQMWETPVVNIQNSVPGQVCARDTGASRVKRWRVRCFNVGEASRGSRHGQIGRRECEGGGEIAFKDGGVWEVYQRLNLMDGIRVQDTRDSVFDGGVDEQGRIHGQVFSGTEYVEIENRDGEEVQEKTVDQAKTGRWLVWV</sequence>
<protein>
    <submittedName>
        <fullName evidence="2">Uncharacterized protein</fullName>
    </submittedName>
</protein>
<dbReference type="EMBL" id="KV417609">
    <property type="protein sequence ID" value="KZP15011.1"/>
    <property type="molecule type" value="Genomic_DNA"/>
</dbReference>
<gene>
    <name evidence="2" type="ORF">FIBSPDRAFT_95520</name>
</gene>
<feature type="region of interest" description="Disordered" evidence="1">
    <location>
        <begin position="1"/>
        <end position="41"/>
    </location>
</feature>
<reference evidence="2 3" key="1">
    <citation type="journal article" date="2016" name="Mol. Biol. Evol.">
        <title>Comparative Genomics of Early-Diverging Mushroom-Forming Fungi Provides Insights into the Origins of Lignocellulose Decay Capabilities.</title>
        <authorList>
            <person name="Nagy L.G."/>
            <person name="Riley R."/>
            <person name="Tritt A."/>
            <person name="Adam C."/>
            <person name="Daum C."/>
            <person name="Floudas D."/>
            <person name="Sun H."/>
            <person name="Yadav J.S."/>
            <person name="Pangilinan J."/>
            <person name="Larsson K.H."/>
            <person name="Matsuura K."/>
            <person name="Barry K."/>
            <person name="Labutti K."/>
            <person name="Kuo R."/>
            <person name="Ohm R.A."/>
            <person name="Bhattacharya S.S."/>
            <person name="Shirouzu T."/>
            <person name="Yoshinaga Y."/>
            <person name="Martin F.M."/>
            <person name="Grigoriev I.V."/>
            <person name="Hibbett D.S."/>
        </authorList>
    </citation>
    <scope>NUCLEOTIDE SEQUENCE [LARGE SCALE GENOMIC DNA]</scope>
    <source>
        <strain evidence="2 3">CBS 109695</strain>
    </source>
</reference>
<dbReference type="Proteomes" id="UP000076532">
    <property type="component" value="Unassembled WGS sequence"/>
</dbReference>
<evidence type="ECO:0000313" key="2">
    <source>
        <dbReference type="EMBL" id="KZP15011.1"/>
    </source>
</evidence>